<evidence type="ECO:0000313" key="6">
    <source>
        <dbReference type="Proteomes" id="UP000016931"/>
    </source>
</evidence>
<dbReference type="InterPro" id="IPR036291">
    <property type="entry name" value="NAD(P)-bd_dom_sf"/>
</dbReference>
<organism evidence="5 6">
    <name type="scientific">Sphaerulina musiva (strain SO2202)</name>
    <name type="common">Poplar stem canker fungus</name>
    <name type="synonym">Septoria musiva</name>
    <dbReference type="NCBI Taxonomy" id="692275"/>
    <lineage>
        <taxon>Eukaryota</taxon>
        <taxon>Fungi</taxon>
        <taxon>Dikarya</taxon>
        <taxon>Ascomycota</taxon>
        <taxon>Pezizomycotina</taxon>
        <taxon>Dothideomycetes</taxon>
        <taxon>Dothideomycetidae</taxon>
        <taxon>Mycosphaerellales</taxon>
        <taxon>Mycosphaerellaceae</taxon>
        <taxon>Sphaerulina</taxon>
    </lineage>
</organism>
<dbReference type="HOGENOM" id="CLU_010194_1_0_1"/>
<proteinExistence type="inferred from homology"/>
<keyword evidence="3" id="KW-0560">Oxidoreductase</keyword>
<evidence type="ECO:0000256" key="3">
    <source>
        <dbReference type="ARBA" id="ARBA00023002"/>
    </source>
</evidence>
<keyword evidence="2" id="KW-0521">NADP</keyword>
<evidence type="ECO:0000256" key="2">
    <source>
        <dbReference type="ARBA" id="ARBA00022857"/>
    </source>
</evidence>
<dbReference type="Pfam" id="PF13561">
    <property type="entry name" value="adh_short_C2"/>
    <property type="match status" value="1"/>
</dbReference>
<evidence type="ECO:0000313" key="5">
    <source>
        <dbReference type="EMBL" id="EMF08176.1"/>
    </source>
</evidence>
<name>M3CWX0_SPHMS</name>
<dbReference type="RefSeq" id="XP_016756297.1">
    <property type="nucleotide sequence ID" value="XM_016907866.1"/>
</dbReference>
<evidence type="ECO:0000256" key="1">
    <source>
        <dbReference type="ARBA" id="ARBA00006484"/>
    </source>
</evidence>
<keyword evidence="6" id="KW-1185">Reference proteome</keyword>
<dbReference type="PANTHER" id="PTHR43639">
    <property type="entry name" value="OXIDOREDUCTASE, SHORT-CHAIN DEHYDROGENASE/REDUCTASE FAMILY (AFU_ORTHOLOGUE AFUA_5G02870)"/>
    <property type="match status" value="1"/>
</dbReference>
<dbReference type="SUPFAM" id="SSF51735">
    <property type="entry name" value="NAD(P)-binding Rossmann-fold domains"/>
    <property type="match status" value="1"/>
</dbReference>
<dbReference type="InterPro" id="IPR020904">
    <property type="entry name" value="Sc_DH/Rdtase_CS"/>
</dbReference>
<dbReference type="InterPro" id="IPR002347">
    <property type="entry name" value="SDR_fam"/>
</dbReference>
<feature type="region of interest" description="Disordered" evidence="4">
    <location>
        <begin position="1"/>
        <end position="28"/>
    </location>
</feature>
<dbReference type="PANTHER" id="PTHR43639:SF1">
    <property type="entry name" value="SHORT-CHAIN DEHYDROGENASE_REDUCTASE FAMILY PROTEIN"/>
    <property type="match status" value="1"/>
</dbReference>
<dbReference type="AlphaFoldDB" id="M3CWX0"/>
<dbReference type="PRINTS" id="PR00080">
    <property type="entry name" value="SDRFAMILY"/>
</dbReference>
<protein>
    <submittedName>
        <fullName evidence="5">NAD(P)-binding protein</fullName>
    </submittedName>
</protein>
<dbReference type="Proteomes" id="UP000016931">
    <property type="component" value="Unassembled WGS sequence"/>
</dbReference>
<dbReference type="OrthoDB" id="1669814at2759"/>
<dbReference type="GO" id="GO:0016491">
    <property type="term" value="F:oxidoreductase activity"/>
    <property type="evidence" value="ECO:0007669"/>
    <property type="project" value="UniProtKB-KW"/>
</dbReference>
<evidence type="ECO:0000256" key="4">
    <source>
        <dbReference type="SAM" id="MobiDB-lite"/>
    </source>
</evidence>
<dbReference type="Gene3D" id="3.40.50.720">
    <property type="entry name" value="NAD(P)-binding Rossmann-like Domain"/>
    <property type="match status" value="1"/>
</dbReference>
<gene>
    <name evidence="5" type="ORF">SEPMUDRAFT_159676</name>
</gene>
<dbReference type="FunFam" id="3.40.50.720:FF:000084">
    <property type="entry name" value="Short-chain dehydrogenase reductase"/>
    <property type="match status" value="1"/>
</dbReference>
<accession>M3CWX0</accession>
<dbReference type="CDD" id="cd05233">
    <property type="entry name" value="SDR_c"/>
    <property type="match status" value="1"/>
</dbReference>
<dbReference type="EMBL" id="KB456272">
    <property type="protein sequence ID" value="EMF08176.1"/>
    <property type="molecule type" value="Genomic_DNA"/>
</dbReference>
<dbReference type="OMA" id="NMGSINW"/>
<dbReference type="PROSITE" id="PS00061">
    <property type="entry name" value="ADH_SHORT"/>
    <property type="match status" value="1"/>
</dbReference>
<dbReference type="GeneID" id="27905003"/>
<feature type="compositionally biased region" description="Low complexity" evidence="4">
    <location>
        <begin position="1"/>
        <end position="15"/>
    </location>
</feature>
<comment type="similarity">
    <text evidence="1">Belongs to the short-chain dehydrogenases/reductases (SDR) family.</text>
</comment>
<dbReference type="PRINTS" id="PR00081">
    <property type="entry name" value="GDHRDH"/>
</dbReference>
<sequence>MSSSAPESSSNNNNNNPPPPSPKNPHAQFAQYPSLKSKIILITGGAEGIGASCVSQFAHQNSQVLFLDISTSSAHHLISRLREEGVSPLPIFYHCDVTNLPQLQSVCEEILQTFGKVDVLVNNAAAAGQLAREATQDVTEETFQWGVNVNLRHILFLTKWIAHSMISSSSSENDTTTTSPTRTGGSIINMGSITWRIPSTGVPVYAMCKAAIMGLTRTHAREFGTHGIRVNSVLPGSIATARQLEEVLSDEKYVRETLEAQALKRMLGPDEVGRLVLFLASEDASAITGSNYVCDGGWVGDV</sequence>
<dbReference type="eggNOG" id="KOG0725">
    <property type="taxonomic scope" value="Eukaryota"/>
</dbReference>
<reference evidence="5 6" key="1">
    <citation type="journal article" date="2012" name="PLoS Pathog.">
        <title>Diverse lifestyles and strategies of plant pathogenesis encoded in the genomes of eighteen Dothideomycetes fungi.</title>
        <authorList>
            <person name="Ohm R.A."/>
            <person name="Feau N."/>
            <person name="Henrissat B."/>
            <person name="Schoch C.L."/>
            <person name="Horwitz B.A."/>
            <person name="Barry K.W."/>
            <person name="Condon B.J."/>
            <person name="Copeland A.C."/>
            <person name="Dhillon B."/>
            <person name="Glaser F."/>
            <person name="Hesse C.N."/>
            <person name="Kosti I."/>
            <person name="LaButti K."/>
            <person name="Lindquist E.A."/>
            <person name="Lucas S."/>
            <person name="Salamov A.A."/>
            <person name="Bradshaw R.E."/>
            <person name="Ciuffetti L."/>
            <person name="Hamelin R.C."/>
            <person name="Kema G.H.J."/>
            <person name="Lawrence C."/>
            <person name="Scott J.A."/>
            <person name="Spatafora J.W."/>
            <person name="Turgeon B.G."/>
            <person name="de Wit P.J.G.M."/>
            <person name="Zhong S."/>
            <person name="Goodwin S.B."/>
            <person name="Grigoriev I.V."/>
        </authorList>
    </citation>
    <scope>NUCLEOTIDE SEQUENCE [LARGE SCALE GENOMIC DNA]</scope>
    <source>
        <strain evidence="5 6">SO2202</strain>
    </source>
</reference>
<dbReference type="STRING" id="692275.M3CWX0"/>